<gene>
    <name evidence="7 11" type="primary">aroQ</name>
    <name evidence="11" type="ORF">QNI16_36625</name>
    <name evidence="12" type="ORF">QNI19_32560</name>
</gene>
<evidence type="ECO:0000313" key="11">
    <source>
        <dbReference type="EMBL" id="MDJ1486065.1"/>
    </source>
</evidence>
<comment type="subunit">
    <text evidence="4 7">Homododecamer.</text>
</comment>
<dbReference type="GO" id="GO:0008652">
    <property type="term" value="P:amino acid biosynthetic process"/>
    <property type="evidence" value="ECO:0007669"/>
    <property type="project" value="UniProtKB-KW"/>
</dbReference>
<dbReference type="GO" id="GO:0019631">
    <property type="term" value="P:quinate catabolic process"/>
    <property type="evidence" value="ECO:0007669"/>
    <property type="project" value="TreeGrafter"/>
</dbReference>
<feature type="binding site" evidence="7 9">
    <location>
        <begin position="98"/>
        <end position="99"/>
    </location>
    <ligand>
        <name>substrate</name>
    </ligand>
</feature>
<dbReference type="EMBL" id="JASJOT010000035">
    <property type="protein sequence ID" value="MDJ1497718.1"/>
    <property type="molecule type" value="Genomic_DNA"/>
</dbReference>
<sequence>MEILILNGPNMNLLGRRERSIYGNMSFETFYEILQSQYPDIKLTYFQSNTEGALIDKLHEVGFSIDGILFNPGGYAHTSIALSDAVAAITTPVIEVHISNVFAREEFRHHSYISRNCAGVICGFGLEGYRLGLENFLRRRDSK</sequence>
<dbReference type="NCBIfam" id="NF003806">
    <property type="entry name" value="PRK05395.1-3"/>
    <property type="match status" value="1"/>
</dbReference>
<feature type="binding site" evidence="7 9">
    <location>
        <position position="77"/>
    </location>
    <ligand>
        <name>substrate</name>
    </ligand>
</feature>
<dbReference type="HAMAP" id="MF_00169">
    <property type="entry name" value="AroQ"/>
    <property type="match status" value="1"/>
</dbReference>
<evidence type="ECO:0000256" key="3">
    <source>
        <dbReference type="ARBA" id="ARBA00011037"/>
    </source>
</evidence>
<dbReference type="Pfam" id="PF01220">
    <property type="entry name" value="DHquinase_II"/>
    <property type="match status" value="1"/>
</dbReference>
<comment type="similarity">
    <text evidence="3 7">Belongs to the type-II 3-dehydroquinase family.</text>
</comment>
<accession>A0AAE3QYX6</accession>
<dbReference type="Proteomes" id="UP001228581">
    <property type="component" value="Unassembled WGS sequence"/>
</dbReference>
<feature type="binding site" evidence="7 9">
    <location>
        <position position="71"/>
    </location>
    <ligand>
        <name>substrate</name>
    </ligand>
</feature>
<evidence type="ECO:0000313" key="14">
    <source>
        <dbReference type="Proteomes" id="UP001241110"/>
    </source>
</evidence>
<comment type="catalytic activity">
    <reaction evidence="1 7">
        <text>3-dehydroquinate = 3-dehydroshikimate + H2O</text>
        <dbReference type="Rhea" id="RHEA:21096"/>
        <dbReference type="ChEBI" id="CHEBI:15377"/>
        <dbReference type="ChEBI" id="CHEBI:16630"/>
        <dbReference type="ChEBI" id="CHEBI:32364"/>
        <dbReference type="EC" id="4.2.1.10"/>
    </reaction>
</comment>
<feature type="binding site" evidence="7 9">
    <location>
        <position position="84"/>
    </location>
    <ligand>
        <name>substrate</name>
    </ligand>
</feature>
<dbReference type="PIRSF" id="PIRSF001399">
    <property type="entry name" value="DHquinase_II"/>
    <property type="match status" value="1"/>
</dbReference>
<dbReference type="NCBIfam" id="NF003805">
    <property type="entry name" value="PRK05395.1-2"/>
    <property type="match status" value="1"/>
</dbReference>
<dbReference type="SUPFAM" id="SSF52304">
    <property type="entry name" value="Type II 3-dehydroquinate dehydratase"/>
    <property type="match status" value="1"/>
</dbReference>
<name>A0AAE3QYX6_9BACT</name>
<evidence type="ECO:0000256" key="4">
    <source>
        <dbReference type="ARBA" id="ARBA00011193"/>
    </source>
</evidence>
<evidence type="ECO:0000313" key="12">
    <source>
        <dbReference type="EMBL" id="MDJ1497718.1"/>
    </source>
</evidence>
<evidence type="ECO:0000256" key="10">
    <source>
        <dbReference type="PIRSR" id="PIRSR001399-3"/>
    </source>
</evidence>
<evidence type="ECO:0000256" key="2">
    <source>
        <dbReference type="ARBA" id="ARBA00004902"/>
    </source>
</evidence>
<dbReference type="Proteomes" id="UP001241110">
    <property type="component" value="Unassembled WGS sequence"/>
</dbReference>
<comment type="function">
    <text evidence="7">Catalyzes a trans-dehydration via an enolate intermediate.</text>
</comment>
<dbReference type="GO" id="GO:0009423">
    <property type="term" value="P:chorismate biosynthetic process"/>
    <property type="evidence" value="ECO:0007669"/>
    <property type="project" value="UniProtKB-UniRule"/>
</dbReference>
<organism evidence="11 14">
    <name type="scientific">Xanthocytophaga flava</name>
    <dbReference type="NCBI Taxonomy" id="3048013"/>
    <lineage>
        <taxon>Bacteria</taxon>
        <taxon>Pseudomonadati</taxon>
        <taxon>Bacteroidota</taxon>
        <taxon>Cytophagia</taxon>
        <taxon>Cytophagales</taxon>
        <taxon>Rhodocytophagaceae</taxon>
        <taxon>Xanthocytophaga</taxon>
    </lineage>
</organism>
<dbReference type="PANTHER" id="PTHR21272">
    <property type="entry name" value="CATABOLIC 3-DEHYDROQUINASE"/>
    <property type="match status" value="1"/>
</dbReference>
<feature type="binding site" evidence="7 9">
    <location>
        <position position="108"/>
    </location>
    <ligand>
        <name>substrate</name>
    </ligand>
</feature>
<comment type="caution">
    <text evidence="11">The sequence shown here is derived from an EMBL/GenBank/DDBJ whole genome shotgun (WGS) entry which is preliminary data.</text>
</comment>
<dbReference type="PANTHER" id="PTHR21272:SF3">
    <property type="entry name" value="CATABOLIC 3-DEHYDROQUINASE"/>
    <property type="match status" value="1"/>
</dbReference>
<dbReference type="RefSeq" id="WP_313989410.1">
    <property type="nucleotide sequence ID" value="NZ_JASJOR010000045.1"/>
</dbReference>
<dbReference type="NCBIfam" id="NF003807">
    <property type="entry name" value="PRK05395.1-4"/>
    <property type="match status" value="1"/>
</dbReference>
<reference evidence="11 13" key="1">
    <citation type="submission" date="2023-05" db="EMBL/GenBank/DDBJ databases">
        <authorList>
            <person name="Zhang X."/>
        </authorList>
    </citation>
    <scope>NUCLEOTIDE SEQUENCE</scope>
    <source>
        <strain evidence="12 13">DM2B3-1</strain>
        <strain evidence="11">YF14B1</strain>
    </source>
</reference>
<evidence type="ECO:0000256" key="9">
    <source>
        <dbReference type="PIRSR" id="PIRSR001399-2"/>
    </source>
</evidence>
<dbReference type="InterPro" id="IPR036441">
    <property type="entry name" value="DHquinase_II_sf"/>
</dbReference>
<keyword evidence="6 7" id="KW-0456">Lyase</keyword>
<feature type="active site" description="Proton acceptor" evidence="7 8">
    <location>
        <position position="22"/>
    </location>
</feature>
<evidence type="ECO:0000256" key="7">
    <source>
        <dbReference type="HAMAP-Rule" id="MF_00169"/>
    </source>
</evidence>
<feature type="active site" description="Proton donor" evidence="7 8">
    <location>
        <position position="97"/>
    </location>
</feature>
<evidence type="ECO:0000256" key="8">
    <source>
        <dbReference type="PIRSR" id="PIRSR001399-1"/>
    </source>
</evidence>
<keyword evidence="7" id="KW-0028">Amino-acid biosynthesis</keyword>
<dbReference type="Gene3D" id="3.40.50.9100">
    <property type="entry name" value="Dehydroquinase, class II"/>
    <property type="match status" value="1"/>
</dbReference>
<comment type="pathway">
    <text evidence="2 7">Metabolic intermediate biosynthesis; chorismate biosynthesis; chorismate from D-erythrose 4-phosphate and phosphoenolpyruvate: step 3/7.</text>
</comment>
<evidence type="ECO:0000256" key="5">
    <source>
        <dbReference type="ARBA" id="ARBA00012060"/>
    </source>
</evidence>
<dbReference type="EC" id="4.2.1.10" evidence="5 7"/>
<keyword evidence="7" id="KW-0057">Aromatic amino acid biosynthesis</keyword>
<feature type="site" description="Transition state stabilizer" evidence="7 10">
    <location>
        <position position="17"/>
    </location>
</feature>
<evidence type="ECO:0000313" key="13">
    <source>
        <dbReference type="Proteomes" id="UP001228581"/>
    </source>
</evidence>
<proteinExistence type="inferred from homology"/>
<dbReference type="AlphaFoldDB" id="A0AAE3QYX6"/>
<keyword evidence="13" id="KW-1185">Reference proteome</keyword>
<evidence type="ECO:0000256" key="1">
    <source>
        <dbReference type="ARBA" id="ARBA00001864"/>
    </source>
</evidence>
<protein>
    <recommendedName>
        <fullName evidence="5 7">3-dehydroquinate dehydratase</fullName>
        <shortName evidence="7">3-dehydroquinase</shortName>
        <ecNumber evidence="5 7">4.2.1.10</ecNumber>
    </recommendedName>
    <alternativeName>
        <fullName evidence="7">Type II DHQase</fullName>
    </alternativeName>
</protein>
<dbReference type="InterPro" id="IPR001874">
    <property type="entry name" value="DHquinase_II"/>
</dbReference>
<evidence type="ECO:0000256" key="6">
    <source>
        <dbReference type="ARBA" id="ARBA00023239"/>
    </source>
</evidence>
<dbReference type="GO" id="GO:0003855">
    <property type="term" value="F:3-dehydroquinate dehydratase activity"/>
    <property type="evidence" value="ECO:0007669"/>
    <property type="project" value="UniProtKB-UniRule"/>
</dbReference>
<dbReference type="GO" id="GO:0009073">
    <property type="term" value="P:aromatic amino acid family biosynthetic process"/>
    <property type="evidence" value="ECO:0007669"/>
    <property type="project" value="UniProtKB-KW"/>
</dbReference>
<dbReference type="NCBIfam" id="TIGR01088">
    <property type="entry name" value="aroQ"/>
    <property type="match status" value="1"/>
</dbReference>
<dbReference type="EMBL" id="JASJOS010000027">
    <property type="protein sequence ID" value="MDJ1486065.1"/>
    <property type="molecule type" value="Genomic_DNA"/>
</dbReference>
<dbReference type="CDD" id="cd00466">
    <property type="entry name" value="DHQase_II"/>
    <property type="match status" value="1"/>
</dbReference>